<protein>
    <recommendedName>
        <fullName evidence="8">Phosphate transport system permease protein PstA</fullName>
    </recommendedName>
</protein>
<dbReference type="InterPro" id="IPR035906">
    <property type="entry name" value="MetI-like_sf"/>
</dbReference>
<evidence type="ECO:0000256" key="4">
    <source>
        <dbReference type="ARBA" id="ARBA00022475"/>
    </source>
</evidence>
<dbReference type="InterPro" id="IPR005672">
    <property type="entry name" value="Phosphate_PstA"/>
</dbReference>
<dbReference type="GO" id="GO:0005886">
    <property type="term" value="C:plasma membrane"/>
    <property type="evidence" value="ECO:0007669"/>
    <property type="project" value="UniProtKB-SubCell"/>
</dbReference>
<feature type="transmembrane region" description="Helical" evidence="8">
    <location>
        <begin position="157"/>
        <end position="176"/>
    </location>
</feature>
<keyword evidence="3" id="KW-0813">Transport</keyword>
<name>A0A0H3K6X6_SYNP6</name>
<organism evidence="10 11">
    <name type="scientific">Synechococcus sp. (strain ATCC 27144 / PCC 6301 / SAUG 1402/1)</name>
    <name type="common">Anacystis nidulans</name>
    <dbReference type="NCBI Taxonomy" id="269084"/>
    <lineage>
        <taxon>Bacteria</taxon>
        <taxon>Bacillati</taxon>
        <taxon>Cyanobacteriota</taxon>
        <taxon>Cyanophyceae</taxon>
        <taxon>Synechococcales</taxon>
        <taxon>Synechococcaceae</taxon>
        <taxon>Synechococcus</taxon>
    </lineage>
</organism>
<dbReference type="EMBL" id="AP008231">
    <property type="protein sequence ID" value="BAD79854.1"/>
    <property type="molecule type" value="Genomic_DNA"/>
</dbReference>
<sequence>MAATVPNQPAAAPARPFRPRLAHRYRLDAVMMTAAWTGVAIALLVLLALISDVFRSGIPYLNWDFLTSFPSRRPSSAGILSAWVGTVYSIFLVGLIGFPLGVGAGIYLEEFAPDNWFTRLVEINVNNLAGVPAIIYGLLGLELFVRIASPVTGGRSLLSGSLTLALLILPIVIVSTRESLRAVPDSTRQAGFALGATRWQVVRTIIVPEAASGILTGTILGISRAIGEAAPLITIGALTFISFLPDNLQSPFTVLPIQIFNWVSRPQAEFQNLAAAAIIVLLAILLTMNSIAIVIRNKLQVKR</sequence>
<evidence type="ECO:0000256" key="2">
    <source>
        <dbReference type="ARBA" id="ARBA00007069"/>
    </source>
</evidence>
<dbReference type="PANTHER" id="PTHR43470:SF5">
    <property type="entry name" value="PHOSPHATE TRANSPORT SYSTEM PERMEASE PROTEIN PSTA"/>
    <property type="match status" value="1"/>
</dbReference>
<feature type="transmembrane region" description="Helical" evidence="8">
    <location>
        <begin position="128"/>
        <end position="145"/>
    </location>
</feature>
<evidence type="ECO:0000313" key="10">
    <source>
        <dbReference type="EMBL" id="BAD79854.1"/>
    </source>
</evidence>
<evidence type="ECO:0000256" key="6">
    <source>
        <dbReference type="ARBA" id="ARBA00022989"/>
    </source>
</evidence>
<proteinExistence type="inferred from homology"/>
<evidence type="ECO:0000256" key="3">
    <source>
        <dbReference type="ARBA" id="ARBA00022448"/>
    </source>
</evidence>
<dbReference type="PANTHER" id="PTHR43470">
    <property type="entry name" value="PHOSPHATE TRANSPORT SYSTEM PERMEASE PROTEIN PSTA-RELATED"/>
    <property type="match status" value="1"/>
</dbReference>
<dbReference type="SUPFAM" id="SSF161098">
    <property type="entry name" value="MetI-like"/>
    <property type="match status" value="1"/>
</dbReference>
<reference evidence="10 11" key="1">
    <citation type="journal article" date="2007" name="Photosyn. Res.">
        <title>Complete nucleotide sequence of the freshwater unicellular cyanobacterium Synechococcus elongatus PCC 6301 chromosome: gene content and organization.</title>
        <authorList>
            <person name="Sugita C."/>
            <person name="Ogata K."/>
            <person name="Shikata M."/>
            <person name="Jikuya H."/>
            <person name="Takano J."/>
            <person name="Furumichi M."/>
            <person name="Kanehisa M."/>
            <person name="Omata T."/>
            <person name="Sugiura M."/>
            <person name="Sugita M."/>
        </authorList>
    </citation>
    <scope>NUCLEOTIDE SEQUENCE [LARGE SCALE GENOMIC DNA]</scope>
    <source>
        <strain evidence="11">ATCC 27144 / PCC 6301 / SAUG 1402/1</strain>
    </source>
</reference>
<keyword evidence="5 8" id="KW-0812">Transmembrane</keyword>
<dbReference type="CDD" id="cd06261">
    <property type="entry name" value="TM_PBP2"/>
    <property type="match status" value="1"/>
</dbReference>
<keyword evidence="6 8" id="KW-1133">Transmembrane helix</keyword>
<evidence type="ECO:0000256" key="7">
    <source>
        <dbReference type="ARBA" id="ARBA00023136"/>
    </source>
</evidence>
<evidence type="ECO:0000256" key="1">
    <source>
        <dbReference type="ARBA" id="ARBA00004651"/>
    </source>
</evidence>
<dbReference type="RefSeq" id="WP_011243974.1">
    <property type="nucleotide sequence ID" value="NC_006576.1"/>
</dbReference>
<dbReference type="PROSITE" id="PS50928">
    <property type="entry name" value="ABC_TM1"/>
    <property type="match status" value="1"/>
</dbReference>
<feature type="transmembrane region" description="Helical" evidence="8">
    <location>
        <begin position="80"/>
        <end position="108"/>
    </location>
</feature>
<keyword evidence="7 8" id="KW-0472">Membrane</keyword>
<comment type="subcellular location">
    <subcellularLocation>
        <location evidence="1 8">Cell membrane</location>
        <topology evidence="1 8">Multi-pass membrane protein</topology>
    </subcellularLocation>
</comment>
<evidence type="ECO:0000256" key="5">
    <source>
        <dbReference type="ARBA" id="ARBA00022692"/>
    </source>
</evidence>
<dbReference type="GeneID" id="72431332"/>
<dbReference type="GO" id="GO:0035435">
    <property type="term" value="P:phosphate ion transmembrane transport"/>
    <property type="evidence" value="ECO:0007669"/>
    <property type="project" value="InterPro"/>
</dbReference>
<comment type="similarity">
    <text evidence="2 8">Belongs to the binding-protein-dependent transport system permease family. CysTW subfamily.</text>
</comment>
<dbReference type="NCBIfam" id="TIGR00974">
    <property type="entry name" value="3a0107s02c"/>
    <property type="match status" value="1"/>
</dbReference>
<dbReference type="KEGG" id="syc:syc1664_d"/>
<dbReference type="Pfam" id="PF00528">
    <property type="entry name" value="BPD_transp_1"/>
    <property type="match status" value="1"/>
</dbReference>
<dbReference type="AlphaFoldDB" id="A0A0H3K6X6"/>
<feature type="transmembrane region" description="Helical" evidence="8">
    <location>
        <begin position="273"/>
        <end position="295"/>
    </location>
</feature>
<dbReference type="Gene3D" id="1.10.3720.10">
    <property type="entry name" value="MetI-like"/>
    <property type="match status" value="1"/>
</dbReference>
<comment type="caution">
    <text evidence="8">Lacks conserved residue(s) required for the propagation of feature annotation.</text>
</comment>
<accession>A0A0H3K6X6</accession>
<feature type="transmembrane region" description="Helical" evidence="8">
    <location>
        <begin position="29"/>
        <end position="50"/>
    </location>
</feature>
<evidence type="ECO:0000313" key="11">
    <source>
        <dbReference type="Proteomes" id="UP000001175"/>
    </source>
</evidence>
<evidence type="ECO:0000259" key="9">
    <source>
        <dbReference type="PROSITE" id="PS50928"/>
    </source>
</evidence>
<dbReference type="eggNOG" id="COG0581">
    <property type="taxonomic scope" value="Bacteria"/>
</dbReference>
<dbReference type="GO" id="GO:0005315">
    <property type="term" value="F:phosphate transmembrane transporter activity"/>
    <property type="evidence" value="ECO:0007669"/>
    <property type="project" value="InterPro"/>
</dbReference>
<feature type="domain" description="ABC transmembrane type-1" evidence="9">
    <location>
        <begin position="83"/>
        <end position="292"/>
    </location>
</feature>
<evidence type="ECO:0000256" key="8">
    <source>
        <dbReference type="RuleBase" id="RU363043"/>
    </source>
</evidence>
<dbReference type="InterPro" id="IPR000515">
    <property type="entry name" value="MetI-like"/>
</dbReference>
<dbReference type="Proteomes" id="UP000001175">
    <property type="component" value="Chromosome"/>
</dbReference>
<gene>
    <name evidence="10" type="primary">pstA</name>
    <name evidence="10" type="ordered locus">syc1664_d</name>
</gene>
<keyword evidence="4 8" id="KW-1003">Cell membrane</keyword>